<name>A0ABV9D941_9MICO</name>
<dbReference type="CDD" id="cd07812">
    <property type="entry name" value="SRPBCC"/>
    <property type="match status" value="1"/>
</dbReference>
<sequence>MKYAVSMEIAQPRERVVPLLADPAHRPSWLRGLVSHEPVRGVDGQVGTESRVVFQSGKQAVECTETITRREPADLRDVPSGTVIHFEREIVADGMWNAAREHLREVSPERTLWVSENEYCFSGLMRLAAPLMRGAFIKQSRRHMEDFKAYAEHGTDVREAKG</sequence>
<accession>A0ABV9D941</accession>
<evidence type="ECO:0000313" key="2">
    <source>
        <dbReference type="Proteomes" id="UP001595955"/>
    </source>
</evidence>
<keyword evidence="2" id="KW-1185">Reference proteome</keyword>
<gene>
    <name evidence="1" type="ORF">ACFO3F_08425</name>
</gene>
<protein>
    <submittedName>
        <fullName evidence="1">SRPBCC family protein</fullName>
    </submittedName>
</protein>
<dbReference type="EMBL" id="JBHSGF010000005">
    <property type="protein sequence ID" value="MFC4555271.1"/>
    <property type="molecule type" value="Genomic_DNA"/>
</dbReference>
<proteinExistence type="predicted"/>
<dbReference type="InterPro" id="IPR023393">
    <property type="entry name" value="START-like_dom_sf"/>
</dbReference>
<dbReference type="RefSeq" id="WP_122823737.1">
    <property type="nucleotide sequence ID" value="NZ_CP033325.1"/>
</dbReference>
<dbReference type="SUPFAM" id="SSF55961">
    <property type="entry name" value="Bet v1-like"/>
    <property type="match status" value="1"/>
</dbReference>
<comment type="caution">
    <text evidence="1">The sequence shown here is derived from an EMBL/GenBank/DDBJ whole genome shotgun (WGS) entry which is preliminary data.</text>
</comment>
<dbReference type="Proteomes" id="UP001595955">
    <property type="component" value="Unassembled WGS sequence"/>
</dbReference>
<organism evidence="1 2">
    <name type="scientific">Georgenia faecalis</name>
    <dbReference type="NCBI Taxonomy" id="2483799"/>
    <lineage>
        <taxon>Bacteria</taxon>
        <taxon>Bacillati</taxon>
        <taxon>Actinomycetota</taxon>
        <taxon>Actinomycetes</taxon>
        <taxon>Micrococcales</taxon>
        <taxon>Bogoriellaceae</taxon>
        <taxon>Georgenia</taxon>
    </lineage>
</organism>
<evidence type="ECO:0000313" key="1">
    <source>
        <dbReference type="EMBL" id="MFC4555271.1"/>
    </source>
</evidence>
<dbReference type="Gene3D" id="3.30.530.20">
    <property type="match status" value="1"/>
</dbReference>
<reference evidence="2" key="1">
    <citation type="journal article" date="2019" name="Int. J. Syst. Evol. Microbiol.">
        <title>The Global Catalogue of Microorganisms (GCM) 10K type strain sequencing project: providing services to taxonomists for standard genome sequencing and annotation.</title>
        <authorList>
            <consortium name="The Broad Institute Genomics Platform"/>
            <consortium name="The Broad Institute Genome Sequencing Center for Infectious Disease"/>
            <person name="Wu L."/>
            <person name="Ma J."/>
        </authorList>
    </citation>
    <scope>NUCLEOTIDE SEQUENCE [LARGE SCALE GENOMIC DNA]</scope>
    <source>
        <strain evidence="2">JCM 3369</strain>
    </source>
</reference>